<dbReference type="Gene3D" id="2.130.10.10">
    <property type="entry name" value="YVTN repeat-like/Quinoprotein amine dehydrogenase"/>
    <property type="match status" value="1"/>
</dbReference>
<keyword evidence="3" id="KW-0238">DNA-binding</keyword>
<accession>A0A085LY25</accession>
<dbReference type="PANTHER" id="PTHR15271">
    <property type="entry name" value="CHROMATIN ASSEMBLY FACTOR 1 SUBUNIT B"/>
    <property type="match status" value="1"/>
</dbReference>
<dbReference type="InterPro" id="IPR015943">
    <property type="entry name" value="WD40/YVTN_repeat-like_dom_sf"/>
</dbReference>
<dbReference type="InterPro" id="IPR036322">
    <property type="entry name" value="WD40_repeat_dom_sf"/>
</dbReference>
<evidence type="ECO:0000256" key="3">
    <source>
        <dbReference type="ARBA" id="ARBA00023269"/>
    </source>
</evidence>
<dbReference type="Pfam" id="PF16211">
    <property type="entry name" value="Histone_H2A_C"/>
    <property type="match status" value="1"/>
</dbReference>
<feature type="non-terminal residue" evidence="6">
    <location>
        <position position="315"/>
    </location>
</feature>
<feature type="compositionally biased region" description="Low complexity" evidence="4">
    <location>
        <begin position="246"/>
        <end position="256"/>
    </location>
</feature>
<comment type="subcellular location">
    <subcellularLocation>
        <location evidence="1">Chromosome</location>
    </subcellularLocation>
</comment>
<dbReference type="Proteomes" id="UP000030764">
    <property type="component" value="Unassembled WGS sequence"/>
</dbReference>
<evidence type="ECO:0000313" key="6">
    <source>
        <dbReference type="EMBL" id="KFD49871.1"/>
    </source>
</evidence>
<dbReference type="InterPro" id="IPR045145">
    <property type="entry name" value="PTHR15271"/>
</dbReference>
<dbReference type="GO" id="GO:0006335">
    <property type="term" value="P:DNA replication-dependent chromatin assembly"/>
    <property type="evidence" value="ECO:0007669"/>
    <property type="project" value="InterPro"/>
</dbReference>
<organism evidence="6 7">
    <name type="scientific">Trichuris suis</name>
    <name type="common">pig whipworm</name>
    <dbReference type="NCBI Taxonomy" id="68888"/>
    <lineage>
        <taxon>Eukaryota</taxon>
        <taxon>Metazoa</taxon>
        <taxon>Ecdysozoa</taxon>
        <taxon>Nematoda</taxon>
        <taxon>Enoplea</taxon>
        <taxon>Dorylaimia</taxon>
        <taxon>Trichinellida</taxon>
        <taxon>Trichuridae</taxon>
        <taxon>Trichuris</taxon>
    </lineage>
</organism>
<dbReference type="GO" id="GO:0003677">
    <property type="term" value="F:DNA binding"/>
    <property type="evidence" value="ECO:0007669"/>
    <property type="project" value="InterPro"/>
</dbReference>
<name>A0A085LY25_9BILA</name>
<dbReference type="AlphaFoldDB" id="A0A085LY25"/>
<dbReference type="PANTHER" id="PTHR15271:SF4">
    <property type="entry name" value="CHROMATIN ASSEMBLY FACTOR 1 SUBUNIT B"/>
    <property type="match status" value="1"/>
</dbReference>
<feature type="region of interest" description="Disordered" evidence="4">
    <location>
        <begin position="235"/>
        <end position="269"/>
    </location>
</feature>
<keyword evidence="3" id="KW-0544">Nucleosome core</keyword>
<dbReference type="InterPro" id="IPR032454">
    <property type="entry name" value="Histone_H2A_C"/>
</dbReference>
<keyword evidence="2" id="KW-0158">Chromosome</keyword>
<dbReference type="GO" id="GO:0000786">
    <property type="term" value="C:nucleosome"/>
    <property type="evidence" value="ECO:0007669"/>
    <property type="project" value="UniProtKB-KW"/>
</dbReference>
<dbReference type="GO" id="GO:0030527">
    <property type="term" value="F:structural constituent of chromatin"/>
    <property type="evidence" value="ECO:0007669"/>
    <property type="project" value="InterPro"/>
</dbReference>
<feature type="domain" description="Histone H2A C-terminal" evidence="5">
    <location>
        <begin position="36"/>
        <end position="65"/>
    </location>
</feature>
<gene>
    <name evidence="6" type="ORF">M513_09338</name>
</gene>
<dbReference type="Gene3D" id="1.10.20.10">
    <property type="entry name" value="Histone, subunit A"/>
    <property type="match status" value="1"/>
</dbReference>
<reference evidence="6 7" key="1">
    <citation type="journal article" date="2014" name="Nat. Genet.">
        <title>Genome and transcriptome of the porcine whipworm Trichuris suis.</title>
        <authorList>
            <person name="Jex A.R."/>
            <person name="Nejsum P."/>
            <person name="Schwarz E.M."/>
            <person name="Hu L."/>
            <person name="Young N.D."/>
            <person name="Hall R.S."/>
            <person name="Korhonen P.K."/>
            <person name="Liao S."/>
            <person name="Thamsborg S."/>
            <person name="Xia J."/>
            <person name="Xu P."/>
            <person name="Wang S."/>
            <person name="Scheerlinck J.P."/>
            <person name="Hofmann A."/>
            <person name="Sternberg P.W."/>
            <person name="Wang J."/>
            <person name="Gasser R.B."/>
        </authorList>
    </citation>
    <scope>NUCLEOTIDE SEQUENCE [LARGE SCALE GENOMIC DNA]</scope>
    <source>
        <strain evidence="6">DCEP-RM93M</strain>
    </source>
</reference>
<evidence type="ECO:0000256" key="4">
    <source>
        <dbReference type="SAM" id="MobiDB-lite"/>
    </source>
</evidence>
<evidence type="ECO:0000256" key="1">
    <source>
        <dbReference type="ARBA" id="ARBA00004286"/>
    </source>
</evidence>
<dbReference type="PRINTS" id="PR00620">
    <property type="entry name" value="HISTONEH2A"/>
</dbReference>
<evidence type="ECO:0000256" key="2">
    <source>
        <dbReference type="ARBA" id="ARBA00022454"/>
    </source>
</evidence>
<proteinExistence type="predicted"/>
<dbReference type="EMBL" id="KL363263">
    <property type="protein sequence ID" value="KFD49871.1"/>
    <property type="molecule type" value="Genomic_DNA"/>
</dbReference>
<dbReference type="GO" id="GO:0046982">
    <property type="term" value="F:protein heterodimerization activity"/>
    <property type="evidence" value="ECO:0007669"/>
    <property type="project" value="InterPro"/>
</dbReference>
<dbReference type="InterPro" id="IPR002119">
    <property type="entry name" value="Histone_H2A"/>
</dbReference>
<dbReference type="InterPro" id="IPR009072">
    <property type="entry name" value="Histone-fold"/>
</dbReference>
<dbReference type="GO" id="GO:0033186">
    <property type="term" value="C:CAF-1 complex"/>
    <property type="evidence" value="ECO:0007669"/>
    <property type="project" value="TreeGrafter"/>
</dbReference>
<dbReference type="GO" id="GO:0006334">
    <property type="term" value="P:nucleosome assembly"/>
    <property type="evidence" value="ECO:0007669"/>
    <property type="project" value="TreeGrafter"/>
</dbReference>
<dbReference type="GO" id="GO:0005634">
    <property type="term" value="C:nucleus"/>
    <property type="evidence" value="ECO:0007669"/>
    <property type="project" value="TreeGrafter"/>
</dbReference>
<evidence type="ECO:0000259" key="5">
    <source>
        <dbReference type="Pfam" id="PF16211"/>
    </source>
</evidence>
<dbReference type="SMART" id="SM00320">
    <property type="entry name" value="WD40"/>
    <property type="match status" value="3"/>
</dbReference>
<feature type="non-terminal residue" evidence="6">
    <location>
        <position position="1"/>
    </location>
</feature>
<protein>
    <recommendedName>
        <fullName evidence="5">Histone H2A C-terminal domain-containing protein</fullName>
    </recommendedName>
</protein>
<dbReference type="InterPro" id="IPR001680">
    <property type="entry name" value="WD40_rpt"/>
</dbReference>
<evidence type="ECO:0000313" key="7">
    <source>
        <dbReference type="Proteomes" id="UP000030764"/>
    </source>
</evidence>
<dbReference type="SUPFAM" id="SSF47113">
    <property type="entry name" value="Histone-fold"/>
    <property type="match status" value="1"/>
</dbReference>
<dbReference type="SUPFAM" id="SSF50978">
    <property type="entry name" value="WD40 repeat-like"/>
    <property type="match status" value="1"/>
</dbReference>
<keyword evidence="7" id="KW-1185">Reference proteome</keyword>
<sequence>ALQPDFSATSFYWYFVKRRSPPIIPRHLQLAIRNDEFLTFLRGVANAQGGVLPNISSTLLPKKSESLIKDVTDLSWSYADDLLATTTMNGSVILWHTQTGLPCRAWQCGSAWGLGVSYHPGGQLVATMADNESLSIFNKANMKNQVLSHCLLPTGVDGKLENLRLFDHDDSSAFKMRLIGCNSNCHSAPLADVRFSDDGRFLVPSSIDGHLSFISFSKDELDVLMESACWTSSKESIDRPSDAGPSSSVVITSDSDSGTDDENGFSEVNPGLLKGTAGLNKAHSQGDASEIQIVERTGNSIRREQHGVDVLVCKM</sequence>